<dbReference type="InterPro" id="IPR034660">
    <property type="entry name" value="DinB/YfiT-like"/>
</dbReference>
<reference evidence="2 3" key="1">
    <citation type="journal article" date="2019" name="Int. J. Syst. Evol. Microbiol.">
        <title>The Global Catalogue of Microorganisms (GCM) 10K type strain sequencing project: providing services to taxonomists for standard genome sequencing and annotation.</title>
        <authorList>
            <consortium name="The Broad Institute Genomics Platform"/>
            <consortium name="The Broad Institute Genome Sequencing Center for Infectious Disease"/>
            <person name="Wu L."/>
            <person name="Ma J."/>
        </authorList>
    </citation>
    <scope>NUCLEOTIDE SEQUENCE [LARGE SCALE GENOMIC DNA]</scope>
    <source>
        <strain evidence="2 3">JCM 9383</strain>
    </source>
</reference>
<dbReference type="InterPro" id="IPR017517">
    <property type="entry name" value="Maleyloyr_isom"/>
</dbReference>
<accession>A0ABN3VDI2</accession>
<evidence type="ECO:0000313" key="2">
    <source>
        <dbReference type="EMBL" id="GAA2794308.1"/>
    </source>
</evidence>
<feature type="domain" description="Mycothiol-dependent maleylpyruvate isomerase metal-binding" evidence="1">
    <location>
        <begin position="9"/>
        <end position="141"/>
    </location>
</feature>
<dbReference type="NCBIfam" id="TIGR03086">
    <property type="entry name" value="TIGR03086 family metal-binding protein"/>
    <property type="match status" value="1"/>
</dbReference>
<dbReference type="SUPFAM" id="SSF109854">
    <property type="entry name" value="DinB/YfiT-like putative metalloenzymes"/>
    <property type="match status" value="1"/>
</dbReference>
<name>A0ABN3VDI2_9PSEU</name>
<dbReference type="Pfam" id="PF11716">
    <property type="entry name" value="MDMPI_N"/>
    <property type="match status" value="1"/>
</dbReference>
<evidence type="ECO:0000313" key="3">
    <source>
        <dbReference type="Proteomes" id="UP001500979"/>
    </source>
</evidence>
<dbReference type="InterPro" id="IPR017520">
    <property type="entry name" value="CHP03086"/>
</dbReference>
<evidence type="ECO:0000259" key="1">
    <source>
        <dbReference type="Pfam" id="PF11716"/>
    </source>
</evidence>
<comment type="caution">
    <text evidence="2">The sequence shown here is derived from an EMBL/GenBank/DDBJ whole genome shotgun (WGS) entry which is preliminary data.</text>
</comment>
<sequence length="206" mass="22294">MDIRHLHQRAAADVWRVVSRIRPDQLHLPTPCADWTLHGLLRHLVSENLGFAAAATGKSDVDRNAVDRDAVDWDAVDWDAGRLGDSPAEDYRRSAEEFDRAFADDGVLASRMRVREFGVLPGSTALAMHFIDLVVHGWDVARTIGADYRPDDELPSTALRLMRGFSGGQAARVFGPPVAVDGSAGALDQLVAFLGRSPGWNGGGVG</sequence>
<keyword evidence="3" id="KW-1185">Reference proteome</keyword>
<gene>
    <name evidence="2" type="ORF">GCM10010470_31510</name>
</gene>
<protein>
    <submittedName>
        <fullName evidence="2">TIGR03086 family metal-binding protein</fullName>
    </submittedName>
</protein>
<dbReference type="Gene3D" id="1.20.120.450">
    <property type="entry name" value="dinb family like domain"/>
    <property type="match status" value="1"/>
</dbReference>
<dbReference type="RefSeq" id="WP_344680422.1">
    <property type="nucleotide sequence ID" value="NZ_BAAAUX010000014.1"/>
</dbReference>
<dbReference type="InterPro" id="IPR024344">
    <property type="entry name" value="MDMPI_metal-binding"/>
</dbReference>
<dbReference type="NCBIfam" id="TIGR03083">
    <property type="entry name" value="maleylpyruvate isomerase family mycothiol-dependent enzyme"/>
    <property type="match status" value="1"/>
</dbReference>
<proteinExistence type="predicted"/>
<organism evidence="2 3">
    <name type="scientific">Saccharopolyspora taberi</name>
    <dbReference type="NCBI Taxonomy" id="60895"/>
    <lineage>
        <taxon>Bacteria</taxon>
        <taxon>Bacillati</taxon>
        <taxon>Actinomycetota</taxon>
        <taxon>Actinomycetes</taxon>
        <taxon>Pseudonocardiales</taxon>
        <taxon>Pseudonocardiaceae</taxon>
        <taxon>Saccharopolyspora</taxon>
    </lineage>
</organism>
<dbReference type="EMBL" id="BAAAUX010000014">
    <property type="protein sequence ID" value="GAA2794308.1"/>
    <property type="molecule type" value="Genomic_DNA"/>
</dbReference>
<dbReference type="Proteomes" id="UP001500979">
    <property type="component" value="Unassembled WGS sequence"/>
</dbReference>